<organism evidence="15 16">
    <name type="scientific">Methylocystis borbori</name>
    <dbReference type="NCBI Taxonomy" id="3118750"/>
    <lineage>
        <taxon>Bacteria</taxon>
        <taxon>Pseudomonadati</taxon>
        <taxon>Pseudomonadota</taxon>
        <taxon>Alphaproteobacteria</taxon>
        <taxon>Hyphomicrobiales</taxon>
        <taxon>Methylocystaceae</taxon>
        <taxon>Methylocystis</taxon>
    </lineage>
</organism>
<dbReference type="EC" id="2.5.1.141" evidence="3 14"/>
<dbReference type="PANTHER" id="PTHR43448">
    <property type="entry name" value="PROTOHEME IX FARNESYLTRANSFERASE, MITOCHONDRIAL"/>
    <property type="match status" value="1"/>
</dbReference>
<dbReference type="GO" id="GO:0008495">
    <property type="term" value="F:protoheme IX farnesyltransferase activity"/>
    <property type="evidence" value="ECO:0007669"/>
    <property type="project" value="UniProtKB-EC"/>
</dbReference>
<dbReference type="NCBIfam" id="NF003349">
    <property type="entry name" value="PRK04375.1-2"/>
    <property type="match status" value="1"/>
</dbReference>
<evidence type="ECO:0000256" key="6">
    <source>
        <dbReference type="ARBA" id="ARBA00022692"/>
    </source>
</evidence>
<comment type="catalytic activity">
    <reaction evidence="13 14">
        <text>heme b + (2E,6E)-farnesyl diphosphate + H2O = Fe(II)-heme o + diphosphate</text>
        <dbReference type="Rhea" id="RHEA:28070"/>
        <dbReference type="ChEBI" id="CHEBI:15377"/>
        <dbReference type="ChEBI" id="CHEBI:33019"/>
        <dbReference type="ChEBI" id="CHEBI:60344"/>
        <dbReference type="ChEBI" id="CHEBI:60530"/>
        <dbReference type="ChEBI" id="CHEBI:175763"/>
        <dbReference type="EC" id="2.5.1.141"/>
    </reaction>
</comment>
<evidence type="ECO:0000256" key="12">
    <source>
        <dbReference type="ARBA" id="ARBA00042475"/>
    </source>
</evidence>
<evidence type="ECO:0000256" key="10">
    <source>
        <dbReference type="ARBA" id="ARBA00030253"/>
    </source>
</evidence>
<comment type="subcellular location">
    <subcellularLocation>
        <location evidence="1 14">Cell membrane</location>
        <topology evidence="1 14">Multi-pass membrane protein</topology>
    </subcellularLocation>
</comment>
<keyword evidence="9 14" id="KW-0472">Membrane</keyword>
<keyword evidence="7 14" id="KW-1133">Transmembrane helix</keyword>
<dbReference type="EMBL" id="JAZHYN010000034">
    <property type="protein sequence ID" value="MEF3367198.1"/>
    <property type="molecule type" value="Genomic_DNA"/>
</dbReference>
<protein>
    <recommendedName>
        <fullName evidence="11 14">Protoheme IX farnesyltransferase</fullName>
        <ecNumber evidence="3 14">2.5.1.141</ecNumber>
    </recommendedName>
    <alternativeName>
        <fullName evidence="12 14">Heme B farnesyltransferase</fullName>
    </alternativeName>
    <alternativeName>
        <fullName evidence="10 14">Heme O synthase</fullName>
    </alternativeName>
</protein>
<evidence type="ECO:0000256" key="2">
    <source>
        <dbReference type="ARBA" id="ARBA00004919"/>
    </source>
</evidence>
<dbReference type="Gene3D" id="1.10.357.140">
    <property type="entry name" value="UbiA prenyltransferase"/>
    <property type="match status" value="1"/>
</dbReference>
<dbReference type="InterPro" id="IPR030470">
    <property type="entry name" value="UbiA_prenylTrfase_CS"/>
</dbReference>
<evidence type="ECO:0000256" key="3">
    <source>
        <dbReference type="ARBA" id="ARBA00012292"/>
    </source>
</evidence>
<feature type="transmembrane region" description="Helical" evidence="14">
    <location>
        <begin position="248"/>
        <end position="268"/>
    </location>
</feature>
<dbReference type="HAMAP" id="MF_00154">
    <property type="entry name" value="CyoE_CtaB"/>
    <property type="match status" value="1"/>
</dbReference>
<keyword evidence="4 14" id="KW-1003">Cell membrane</keyword>
<evidence type="ECO:0000313" key="16">
    <source>
        <dbReference type="Proteomes" id="UP001350748"/>
    </source>
</evidence>
<dbReference type="InterPro" id="IPR006369">
    <property type="entry name" value="Protohaem_IX_farnesylTrfase"/>
</dbReference>
<evidence type="ECO:0000256" key="4">
    <source>
        <dbReference type="ARBA" id="ARBA00022475"/>
    </source>
</evidence>
<feature type="transmembrane region" description="Helical" evidence="14">
    <location>
        <begin position="123"/>
        <end position="143"/>
    </location>
</feature>
<dbReference type="PANTHER" id="PTHR43448:SF7">
    <property type="entry name" value="4-HYDROXYBENZOATE SOLANESYLTRANSFERASE"/>
    <property type="match status" value="1"/>
</dbReference>
<evidence type="ECO:0000256" key="9">
    <source>
        <dbReference type="ARBA" id="ARBA00023136"/>
    </source>
</evidence>
<gene>
    <name evidence="14" type="primary">ctaB</name>
    <name evidence="15" type="ORF">V3H18_11700</name>
</gene>
<dbReference type="Pfam" id="PF01040">
    <property type="entry name" value="UbiA"/>
    <property type="match status" value="1"/>
</dbReference>
<accession>A0ABU7XII3</accession>
<evidence type="ECO:0000256" key="14">
    <source>
        <dbReference type="HAMAP-Rule" id="MF_00154"/>
    </source>
</evidence>
<feature type="transmembrane region" description="Helical" evidence="14">
    <location>
        <begin position="97"/>
        <end position="117"/>
    </location>
</feature>
<comment type="function">
    <text evidence="14">Converts heme B (protoheme IX) to heme O by substitution of the vinyl group on carbon 2 of heme B porphyrin ring with a hydroxyethyl farnesyl side group.</text>
</comment>
<proteinExistence type="inferred from homology"/>
<keyword evidence="5 14" id="KW-0808">Transferase</keyword>
<name>A0ABU7XII3_9HYPH</name>
<dbReference type="NCBIfam" id="TIGR01473">
    <property type="entry name" value="cyoE_ctaB"/>
    <property type="match status" value="1"/>
</dbReference>
<feature type="transmembrane region" description="Helical" evidence="14">
    <location>
        <begin position="280"/>
        <end position="300"/>
    </location>
</feature>
<dbReference type="Proteomes" id="UP001350748">
    <property type="component" value="Unassembled WGS sequence"/>
</dbReference>
<reference evidence="15 16" key="1">
    <citation type="submission" date="2024-02" db="EMBL/GenBank/DDBJ databases">
        <authorList>
            <person name="Grouzdev D."/>
        </authorList>
    </citation>
    <scope>NUCLEOTIDE SEQUENCE [LARGE SCALE GENOMIC DNA]</scope>
    <source>
        <strain evidence="15 16">9N</strain>
    </source>
</reference>
<evidence type="ECO:0000256" key="7">
    <source>
        <dbReference type="ARBA" id="ARBA00022989"/>
    </source>
</evidence>
<keyword evidence="16" id="KW-1185">Reference proteome</keyword>
<evidence type="ECO:0000256" key="13">
    <source>
        <dbReference type="ARBA" id="ARBA00047690"/>
    </source>
</evidence>
<dbReference type="CDD" id="cd13957">
    <property type="entry name" value="PT_UbiA_Cox10"/>
    <property type="match status" value="1"/>
</dbReference>
<evidence type="ECO:0000256" key="11">
    <source>
        <dbReference type="ARBA" id="ARBA00040810"/>
    </source>
</evidence>
<comment type="similarity">
    <text evidence="14">Belongs to the UbiA prenyltransferase family. Protoheme IX farnesyltransferase subfamily.</text>
</comment>
<sequence length="310" mass="33002">MSDASYLDDDQAPRISVAAPSDYFALLKPRVMSLVIFTALAGLLLAPAFPHPLIAFASLLAIAAGAGASGALNMWYDADLDAVMTRTRKRPIPAGRLDAEAALAFGLVLATLSVFTLGYAANWFAAALLAFTIFFYIVIYTMWLKRSTPLNIVIGGAAGALPPMVGFAAATGEVSFASAILFAIIFVWTPPHFWSLALLKSDDYARAGVPMLPNVAGAGRTRLEILLYSLVLAPLGVAPWALGFASAAYGVVSIGCGLALVALAVAVFRKRDGDAAQRAARRMFFFSIVYLFLLFLVIVVERTAHFFALI</sequence>
<comment type="pathway">
    <text evidence="2 14">Porphyrin-containing compound metabolism; heme O biosynthesis; heme O from protoheme: step 1/1.</text>
</comment>
<feature type="transmembrane region" description="Helical" evidence="14">
    <location>
        <begin position="31"/>
        <end position="49"/>
    </location>
</feature>
<feature type="transmembrane region" description="Helical" evidence="14">
    <location>
        <begin position="150"/>
        <end position="170"/>
    </location>
</feature>
<evidence type="ECO:0000256" key="5">
    <source>
        <dbReference type="ARBA" id="ARBA00022679"/>
    </source>
</evidence>
<evidence type="ECO:0000313" key="15">
    <source>
        <dbReference type="EMBL" id="MEF3367198.1"/>
    </source>
</evidence>
<evidence type="ECO:0000256" key="8">
    <source>
        <dbReference type="ARBA" id="ARBA00023133"/>
    </source>
</evidence>
<evidence type="ECO:0000256" key="1">
    <source>
        <dbReference type="ARBA" id="ARBA00004651"/>
    </source>
</evidence>
<dbReference type="InterPro" id="IPR044878">
    <property type="entry name" value="UbiA_sf"/>
</dbReference>
<dbReference type="PROSITE" id="PS00943">
    <property type="entry name" value="UBIA"/>
    <property type="match status" value="1"/>
</dbReference>
<dbReference type="InterPro" id="IPR000537">
    <property type="entry name" value="UbiA_prenyltransferase"/>
</dbReference>
<comment type="caution">
    <text evidence="15">The sequence shown here is derived from an EMBL/GenBank/DDBJ whole genome shotgun (WGS) entry which is preliminary data.</text>
</comment>
<feature type="transmembrane region" description="Helical" evidence="14">
    <location>
        <begin position="55"/>
        <end position="76"/>
    </location>
</feature>
<dbReference type="RefSeq" id="WP_332082234.1">
    <property type="nucleotide sequence ID" value="NZ_JAZHYN010000034.1"/>
</dbReference>
<keyword evidence="8 14" id="KW-0350">Heme biosynthesis</keyword>
<comment type="miscellaneous">
    <text evidence="14">Carbon 2 of the heme B porphyrin ring is defined according to the Fischer nomenclature.</text>
</comment>
<feature type="transmembrane region" description="Helical" evidence="14">
    <location>
        <begin position="176"/>
        <end position="199"/>
    </location>
</feature>
<feature type="transmembrane region" description="Helical" evidence="14">
    <location>
        <begin position="225"/>
        <end position="242"/>
    </location>
</feature>
<keyword evidence="6 14" id="KW-0812">Transmembrane</keyword>